<organism evidence="1">
    <name type="scientific">mine drainage metagenome</name>
    <dbReference type="NCBI Taxonomy" id="410659"/>
    <lineage>
        <taxon>unclassified sequences</taxon>
        <taxon>metagenomes</taxon>
        <taxon>ecological metagenomes</taxon>
    </lineage>
</organism>
<proteinExistence type="predicted"/>
<sequence length="69" mass="7587">MNTLETIKKQCQLLRLGAVTPGVEQLADSAASEGAYSGIYFTTVPAESLPRFRWKGYQRSEGNLSKYSA</sequence>
<gene>
    <name evidence="1" type="ORF">GALL_412300</name>
</gene>
<protein>
    <submittedName>
        <fullName evidence="1">Uncharacterized protein</fullName>
    </submittedName>
</protein>
<dbReference type="EMBL" id="MLJW01001700">
    <property type="protein sequence ID" value="OIQ77082.1"/>
    <property type="molecule type" value="Genomic_DNA"/>
</dbReference>
<reference evidence="1" key="1">
    <citation type="submission" date="2016-10" db="EMBL/GenBank/DDBJ databases">
        <title>Sequence of Gallionella enrichment culture.</title>
        <authorList>
            <person name="Poehlein A."/>
            <person name="Muehling M."/>
            <person name="Daniel R."/>
        </authorList>
    </citation>
    <scope>NUCLEOTIDE SEQUENCE</scope>
</reference>
<dbReference type="AlphaFoldDB" id="A0A1J5Q176"/>
<name>A0A1J5Q176_9ZZZZ</name>
<accession>A0A1J5Q176</accession>
<comment type="caution">
    <text evidence="1">The sequence shown here is derived from an EMBL/GenBank/DDBJ whole genome shotgun (WGS) entry which is preliminary data.</text>
</comment>
<evidence type="ECO:0000313" key="1">
    <source>
        <dbReference type="EMBL" id="OIQ77082.1"/>
    </source>
</evidence>